<dbReference type="EC" id="2.3.1.48" evidence="3 16"/>
<feature type="compositionally biased region" description="Polar residues" evidence="17">
    <location>
        <begin position="827"/>
        <end position="848"/>
    </location>
</feature>
<dbReference type="KEGG" id="cdep:91085477"/>
<dbReference type="InterPro" id="IPR013083">
    <property type="entry name" value="Znf_RING/FYVE/PHD"/>
</dbReference>
<feature type="region of interest" description="Disordered" evidence="17">
    <location>
        <begin position="132"/>
        <end position="158"/>
    </location>
</feature>
<dbReference type="EMBL" id="CP143785">
    <property type="protein sequence ID" value="WVN86105.1"/>
    <property type="molecule type" value="Genomic_DNA"/>
</dbReference>
<dbReference type="SUPFAM" id="SSF55729">
    <property type="entry name" value="Acyl-CoA N-acyltransferases (Nat)"/>
    <property type="match status" value="1"/>
</dbReference>
<evidence type="ECO:0000256" key="7">
    <source>
        <dbReference type="ARBA" id="ARBA00022771"/>
    </source>
</evidence>
<dbReference type="GeneID" id="91085477"/>
<comment type="similarity">
    <text evidence="2 16">Belongs to the MYST (SAS/MOZ) family.</text>
</comment>
<keyword evidence="5" id="KW-0479">Metal-binding</keyword>
<evidence type="ECO:0000313" key="20">
    <source>
        <dbReference type="EMBL" id="WVN86105.1"/>
    </source>
</evidence>
<dbReference type="Proteomes" id="UP000094043">
    <property type="component" value="Chromosome 2"/>
</dbReference>
<feature type="region of interest" description="Disordered" evidence="17">
    <location>
        <begin position="614"/>
        <end position="662"/>
    </location>
</feature>
<dbReference type="FunFam" id="3.40.630.30:FF:000001">
    <property type="entry name" value="Histone acetyltransferase"/>
    <property type="match status" value="1"/>
</dbReference>
<dbReference type="GO" id="GO:0031507">
    <property type="term" value="P:heterochromatin formation"/>
    <property type="evidence" value="ECO:0007669"/>
    <property type="project" value="UniProtKB-ARBA"/>
</dbReference>
<gene>
    <name evidence="20" type="ORF">L203_101264</name>
</gene>
<evidence type="ECO:0000256" key="5">
    <source>
        <dbReference type="ARBA" id="ARBA00022723"/>
    </source>
</evidence>
<sequence length="952" mass="107485">METPSRNRRPAIYGKSVREDFCSFCGGSDTLNKQGFPERMISCSNCGRSGHPTCLNMLTPRLRKRVMMYSWHCIECKTCEECRVKGDDSRLMFCDTCDRGWHSYCLRPPLAKPPKGAWHCPKCTPVRSHPPLSAPLSIPPTPMLTSTPKSLTRSNKSRPRPLKVLKVDSTQKLENDATFTEMRLPFGRSRKRARDRPRHIPLAGNEAVLTDHCIRVKIPNSAQAAQADAAAEKERSTPMIVRLRAPKRPVEGEGEEDKIPYGGVISGEDADTAKTQINQLDKELFESTRKTAEAKMGGPPPISCESSRPASPISSPAPSGKGGKITPTPARSLRDRLLHNLADSIPHSPSFSPSSHHLQPNAPHGAQLEKINKIRFGTFDIDTWFTAPYPEEYAYVPEGRLWLCEFCLKYMKSGFVAERHRMKCKVRHPPGDEIYRDGAVSVFEVDGRKNKIYCQNLCLLAKMFLDHKTLYYDVEPFLFYIMTQSSPQGLGEQFVGYFSKEKRSVGRNVSCIMTLPVRQREGWGQLLIDFSYMLSKKEERVGSPEKPLSGLGAVSYKSYWRTQIFKYLQNATGKVSMKDISKATSMTLEDIYTTLVNENMINIYSSTSSFSPLNHQSLITPTPSRARPPRRRGRPPLRRKADRAPSLPKSHDDGDGHNEEEQIKLPKKYEIVVDREYIRAVLDKRAKKGYLQLVPSRLKYHPFLVARQVAKGEREDRERSGEKEETDENRNENESEQVKEEEEEVGELVEISGIQHTRPPHPTPIVNGHCNPHHISPFAPTTPDVTPPISARKSDQSLSTSPARNLRKRKVTDAQDSPARRLRSRDSITMASNRFAKDQTQIENQDLSANDKHLTHDIPYLSSFSSFSDKHHLEPHSDFHHSLERYHENSVEGELQPGAGDEDYMDAEGEEVDADGEDWIPNDEGGEEDAEGEEWDDKDCILGYGPTASVCH</sequence>
<keyword evidence="11" id="KW-0805">Transcription regulation</keyword>
<dbReference type="GO" id="GO:0003682">
    <property type="term" value="F:chromatin binding"/>
    <property type="evidence" value="ECO:0007669"/>
    <property type="project" value="TreeGrafter"/>
</dbReference>
<dbReference type="InterPro" id="IPR016181">
    <property type="entry name" value="Acyl_CoA_acyltransferase"/>
</dbReference>
<evidence type="ECO:0000256" key="4">
    <source>
        <dbReference type="ARBA" id="ARBA00022679"/>
    </source>
</evidence>
<dbReference type="FunFam" id="3.30.60.60:FF:000001">
    <property type="entry name" value="Histone acetyltransferase"/>
    <property type="match status" value="1"/>
</dbReference>
<keyword evidence="12" id="KW-0804">Transcription</keyword>
<feature type="compositionally biased region" description="Acidic residues" evidence="17">
    <location>
        <begin position="900"/>
        <end position="937"/>
    </location>
</feature>
<feature type="compositionally biased region" description="Basic residues" evidence="17">
    <location>
        <begin position="627"/>
        <end position="641"/>
    </location>
</feature>
<dbReference type="GO" id="GO:1990467">
    <property type="term" value="C:NuA3a histone acetyltransferase complex"/>
    <property type="evidence" value="ECO:0007669"/>
    <property type="project" value="TreeGrafter"/>
</dbReference>
<dbReference type="Gene3D" id="1.10.10.10">
    <property type="entry name" value="Winged helix-like DNA-binding domain superfamily/Winged helix DNA-binding domain"/>
    <property type="match status" value="1"/>
</dbReference>
<dbReference type="Pfam" id="PF17772">
    <property type="entry name" value="zf-MYST"/>
    <property type="match status" value="1"/>
</dbReference>
<dbReference type="GO" id="GO:0005634">
    <property type="term" value="C:nucleus"/>
    <property type="evidence" value="ECO:0007669"/>
    <property type="project" value="UniProtKB-SubCell"/>
</dbReference>
<feature type="region of interest" description="Disordered" evidence="17">
    <location>
        <begin position="865"/>
        <end position="939"/>
    </location>
</feature>
<evidence type="ECO:0000256" key="14">
    <source>
        <dbReference type="PIRSR" id="PIRSR602717-51"/>
    </source>
</evidence>
<dbReference type="InterPro" id="IPR002717">
    <property type="entry name" value="HAT_MYST-type"/>
</dbReference>
<feature type="region of interest" description="Disordered" evidence="17">
    <location>
        <begin position="710"/>
        <end position="850"/>
    </location>
</feature>
<reference evidence="20" key="2">
    <citation type="journal article" date="2022" name="Elife">
        <title>Obligate sexual reproduction of a homothallic fungus closely related to the Cryptococcus pathogenic species complex.</title>
        <authorList>
            <person name="Passer A.R."/>
            <person name="Clancey S.A."/>
            <person name="Shea T."/>
            <person name="David-Palma M."/>
            <person name="Averette A.F."/>
            <person name="Boekhout T."/>
            <person name="Porcel B.M."/>
            <person name="Nowrousian M."/>
            <person name="Cuomo C.A."/>
            <person name="Sun S."/>
            <person name="Heitman J."/>
            <person name="Coelho M.A."/>
        </authorList>
    </citation>
    <scope>NUCLEOTIDE SEQUENCE</scope>
    <source>
        <strain evidence="20">CBS 7841</strain>
    </source>
</reference>
<dbReference type="InterPro" id="IPR036388">
    <property type="entry name" value="WH-like_DNA-bd_sf"/>
</dbReference>
<evidence type="ECO:0000256" key="13">
    <source>
        <dbReference type="ARBA" id="ARBA00023242"/>
    </source>
</evidence>
<dbReference type="SMART" id="SM00249">
    <property type="entry name" value="PHD"/>
    <property type="match status" value="2"/>
</dbReference>
<evidence type="ECO:0000256" key="2">
    <source>
        <dbReference type="ARBA" id="ARBA00010107"/>
    </source>
</evidence>
<keyword evidence="4" id="KW-0808">Transferase</keyword>
<feature type="active site" description="Proton donor/acceptor" evidence="14">
    <location>
        <position position="545"/>
    </location>
</feature>
<organism evidence="20 21">
    <name type="scientific">Cryptococcus depauperatus CBS 7841</name>
    <dbReference type="NCBI Taxonomy" id="1295531"/>
    <lineage>
        <taxon>Eukaryota</taxon>
        <taxon>Fungi</taxon>
        <taxon>Dikarya</taxon>
        <taxon>Basidiomycota</taxon>
        <taxon>Agaricomycotina</taxon>
        <taxon>Tremellomycetes</taxon>
        <taxon>Tremellales</taxon>
        <taxon>Cryptococcaceae</taxon>
        <taxon>Cryptococcus</taxon>
    </lineage>
</organism>
<evidence type="ECO:0000256" key="6">
    <source>
        <dbReference type="ARBA" id="ARBA00022737"/>
    </source>
</evidence>
<evidence type="ECO:0000256" key="1">
    <source>
        <dbReference type="ARBA" id="ARBA00004123"/>
    </source>
</evidence>
<reference evidence="20" key="1">
    <citation type="submission" date="2016-06" db="EMBL/GenBank/DDBJ databases">
        <authorList>
            <person name="Cuomo C."/>
            <person name="Litvintseva A."/>
            <person name="Heitman J."/>
            <person name="Chen Y."/>
            <person name="Sun S."/>
            <person name="Springer D."/>
            <person name="Dromer F."/>
            <person name="Young S."/>
            <person name="Zeng Q."/>
            <person name="Chapman S."/>
            <person name="Gujja S."/>
            <person name="Saif S."/>
            <person name="Birren B."/>
        </authorList>
    </citation>
    <scope>NUCLEOTIDE SEQUENCE</scope>
    <source>
        <strain evidence="20">CBS 7841</strain>
    </source>
</reference>
<dbReference type="GO" id="GO:0006357">
    <property type="term" value="P:regulation of transcription by RNA polymerase II"/>
    <property type="evidence" value="ECO:0007669"/>
    <property type="project" value="TreeGrafter"/>
</dbReference>
<reference evidence="20" key="3">
    <citation type="submission" date="2024-01" db="EMBL/GenBank/DDBJ databases">
        <authorList>
            <person name="Coelho M.A."/>
            <person name="David-Palma M."/>
            <person name="Shea T."/>
            <person name="Sun S."/>
            <person name="Cuomo C.A."/>
            <person name="Heitman J."/>
        </authorList>
    </citation>
    <scope>NUCLEOTIDE SEQUENCE</scope>
    <source>
        <strain evidence="20">CBS 7841</strain>
    </source>
</reference>
<dbReference type="Pfam" id="PF00628">
    <property type="entry name" value="PHD"/>
    <property type="match status" value="2"/>
</dbReference>
<proteinExistence type="inferred from homology"/>
<dbReference type="SUPFAM" id="SSF57903">
    <property type="entry name" value="FYVE/PHD zinc finger"/>
    <property type="match status" value="2"/>
</dbReference>
<evidence type="ECO:0000313" key="21">
    <source>
        <dbReference type="Proteomes" id="UP000094043"/>
    </source>
</evidence>
<dbReference type="FunFam" id="3.30.40.10:FF:000005">
    <property type="entry name" value="zinc finger protein isoform X1"/>
    <property type="match status" value="1"/>
</dbReference>
<feature type="compositionally biased region" description="Basic and acidic residues" evidence="17">
    <location>
        <begin position="649"/>
        <end position="662"/>
    </location>
</feature>
<dbReference type="GO" id="GO:0004402">
    <property type="term" value="F:histone acetyltransferase activity"/>
    <property type="evidence" value="ECO:0007669"/>
    <property type="project" value="InterPro"/>
</dbReference>
<evidence type="ECO:0000256" key="9">
    <source>
        <dbReference type="ARBA" id="ARBA00022853"/>
    </source>
</evidence>
<dbReference type="CDD" id="cd15526">
    <property type="entry name" value="PHD1_MOZ_d4"/>
    <property type="match status" value="1"/>
</dbReference>
<feature type="region of interest" description="Disordered" evidence="17">
    <location>
        <begin position="290"/>
        <end position="329"/>
    </location>
</feature>
<dbReference type="Pfam" id="PF01853">
    <property type="entry name" value="MOZ_SAS"/>
    <property type="match status" value="1"/>
</dbReference>
<name>A0AAJ8JPJ5_9TREE</name>
<evidence type="ECO:0000256" key="16">
    <source>
        <dbReference type="RuleBase" id="RU361211"/>
    </source>
</evidence>
<evidence type="ECO:0000256" key="3">
    <source>
        <dbReference type="ARBA" id="ARBA00013184"/>
    </source>
</evidence>
<feature type="compositionally biased region" description="Polar residues" evidence="17">
    <location>
        <begin position="143"/>
        <end position="154"/>
    </location>
</feature>
<keyword evidence="21" id="KW-1185">Reference proteome</keyword>
<dbReference type="InterPro" id="IPR050603">
    <property type="entry name" value="MYST_HAT"/>
</dbReference>
<evidence type="ECO:0000256" key="10">
    <source>
        <dbReference type="ARBA" id="ARBA00022990"/>
    </source>
</evidence>
<feature type="domain" description="PHD-type" evidence="18">
    <location>
        <begin position="73"/>
        <end position="126"/>
    </location>
</feature>
<dbReference type="GO" id="GO:0008270">
    <property type="term" value="F:zinc ion binding"/>
    <property type="evidence" value="ECO:0007669"/>
    <property type="project" value="UniProtKB-KW"/>
</dbReference>
<dbReference type="InterPro" id="IPR011011">
    <property type="entry name" value="Znf_FYVE_PHD"/>
</dbReference>
<dbReference type="Gene3D" id="3.30.40.10">
    <property type="entry name" value="Zinc/RING finger domain, C3HC4 (zinc finger)"/>
    <property type="match status" value="1"/>
</dbReference>
<feature type="compositionally biased region" description="Low complexity" evidence="17">
    <location>
        <begin position="306"/>
        <end position="319"/>
    </location>
</feature>
<comment type="subcellular location">
    <subcellularLocation>
        <location evidence="1 16">Nucleus</location>
    </subcellularLocation>
</comment>
<feature type="domain" description="MYST-type HAT" evidence="19">
    <location>
        <begin position="366"/>
        <end position="623"/>
    </location>
</feature>
<evidence type="ECO:0000256" key="15">
    <source>
        <dbReference type="PROSITE-ProRule" id="PRU00146"/>
    </source>
</evidence>
<dbReference type="Gene3D" id="3.40.630.30">
    <property type="match status" value="1"/>
</dbReference>
<dbReference type="AlphaFoldDB" id="A0AAJ8JPJ5"/>
<keyword evidence="10" id="KW-0007">Acetylation</keyword>
<evidence type="ECO:0000256" key="17">
    <source>
        <dbReference type="SAM" id="MobiDB-lite"/>
    </source>
</evidence>
<evidence type="ECO:0000256" key="8">
    <source>
        <dbReference type="ARBA" id="ARBA00022833"/>
    </source>
</evidence>
<keyword evidence="8" id="KW-0862">Zinc</keyword>
<feature type="region of interest" description="Disordered" evidence="17">
    <location>
        <begin position="344"/>
        <end position="363"/>
    </location>
</feature>
<dbReference type="InterPro" id="IPR019787">
    <property type="entry name" value="Znf_PHD-finger"/>
</dbReference>
<feature type="compositionally biased region" description="Basic and acidic residues" evidence="17">
    <location>
        <begin position="710"/>
        <end position="738"/>
    </location>
</feature>
<comment type="catalytic activity">
    <reaction evidence="16">
        <text>L-lysyl-[protein] + acetyl-CoA = N(6)-acetyl-L-lysyl-[protein] + CoA + H(+)</text>
        <dbReference type="Rhea" id="RHEA:45948"/>
        <dbReference type="Rhea" id="RHEA-COMP:9752"/>
        <dbReference type="Rhea" id="RHEA-COMP:10731"/>
        <dbReference type="ChEBI" id="CHEBI:15378"/>
        <dbReference type="ChEBI" id="CHEBI:29969"/>
        <dbReference type="ChEBI" id="CHEBI:57287"/>
        <dbReference type="ChEBI" id="CHEBI:57288"/>
        <dbReference type="ChEBI" id="CHEBI:61930"/>
        <dbReference type="EC" id="2.3.1.48"/>
    </reaction>
</comment>
<dbReference type="PROSITE" id="PS01359">
    <property type="entry name" value="ZF_PHD_1"/>
    <property type="match status" value="1"/>
</dbReference>
<dbReference type="RefSeq" id="XP_066066805.1">
    <property type="nucleotide sequence ID" value="XM_066210708.1"/>
</dbReference>
<dbReference type="InterPro" id="IPR001965">
    <property type="entry name" value="Znf_PHD"/>
</dbReference>
<keyword evidence="7 15" id="KW-0863">Zinc-finger</keyword>
<evidence type="ECO:0000256" key="11">
    <source>
        <dbReference type="ARBA" id="ARBA00023015"/>
    </source>
</evidence>
<feature type="compositionally biased region" description="Low complexity" evidence="17">
    <location>
        <begin position="344"/>
        <end position="357"/>
    </location>
</feature>
<keyword evidence="9" id="KW-0156">Chromatin regulator</keyword>
<dbReference type="InterPro" id="IPR040706">
    <property type="entry name" value="Zf-MYST"/>
</dbReference>
<dbReference type="Gene3D" id="3.30.60.60">
    <property type="entry name" value="N-acetyl transferase-like"/>
    <property type="match status" value="1"/>
</dbReference>
<dbReference type="InterPro" id="IPR019786">
    <property type="entry name" value="Zinc_finger_PHD-type_CS"/>
</dbReference>
<protein>
    <recommendedName>
        <fullName evidence="3 16">Histone acetyltransferase</fullName>
        <ecNumber evidence="3 16">2.3.1.48</ecNumber>
    </recommendedName>
</protein>
<dbReference type="PROSITE" id="PS50016">
    <property type="entry name" value="ZF_PHD_2"/>
    <property type="match status" value="1"/>
</dbReference>
<dbReference type="PANTHER" id="PTHR10615:SF161">
    <property type="entry name" value="HISTONE ACETYLTRANSFERASE KAT7"/>
    <property type="match status" value="1"/>
</dbReference>
<dbReference type="GO" id="GO:0003712">
    <property type="term" value="F:transcription coregulator activity"/>
    <property type="evidence" value="ECO:0007669"/>
    <property type="project" value="TreeGrafter"/>
</dbReference>
<dbReference type="PROSITE" id="PS51726">
    <property type="entry name" value="MYST_HAT"/>
    <property type="match status" value="1"/>
</dbReference>
<dbReference type="PANTHER" id="PTHR10615">
    <property type="entry name" value="HISTONE ACETYLTRANSFERASE"/>
    <property type="match status" value="1"/>
</dbReference>
<evidence type="ECO:0000256" key="12">
    <source>
        <dbReference type="ARBA" id="ARBA00023163"/>
    </source>
</evidence>
<accession>A0AAJ8JPJ5</accession>
<keyword evidence="6" id="KW-0677">Repeat</keyword>
<evidence type="ECO:0000259" key="19">
    <source>
        <dbReference type="PROSITE" id="PS51726"/>
    </source>
</evidence>
<keyword evidence="13 16" id="KW-0539">Nucleus</keyword>
<evidence type="ECO:0000259" key="18">
    <source>
        <dbReference type="PROSITE" id="PS50016"/>
    </source>
</evidence>
<feature type="region of interest" description="Disordered" evidence="17">
    <location>
        <begin position="246"/>
        <end position="267"/>
    </location>
</feature>
<feature type="compositionally biased region" description="Basic and acidic residues" evidence="17">
    <location>
        <begin position="868"/>
        <end position="890"/>
    </location>
</feature>